<protein>
    <submittedName>
        <fullName evidence="1">Uncharacterized protein</fullName>
    </submittedName>
</protein>
<evidence type="ECO:0000313" key="1">
    <source>
        <dbReference type="EMBL" id="CAE2274120.1"/>
    </source>
</evidence>
<dbReference type="EMBL" id="HBKO01039145">
    <property type="protein sequence ID" value="CAE2274120.1"/>
    <property type="molecule type" value="Transcribed_RNA"/>
</dbReference>
<dbReference type="EMBL" id="HBKO01039147">
    <property type="protein sequence ID" value="CAE2274147.1"/>
    <property type="molecule type" value="Transcribed_RNA"/>
</dbReference>
<gene>
    <name evidence="1" type="ORF">CPOL0286_LOCUS17884</name>
    <name evidence="2" type="ORF">CPOL0286_LOCUS17885</name>
</gene>
<dbReference type="AlphaFoldDB" id="A0A6T8DI35"/>
<sequence length="101" mass="11439">MRHMNQSYSVGTWVMFESWQQWLSAPAPQLGHVGSIVRFENGDLFVRIYFFCDINLSTHWSASNDLRIPRAALMSAPKTADLMVNVTALTIVNVLHEARCA</sequence>
<name>A0A6T8DI35_9EUKA</name>
<reference evidence="1" key="1">
    <citation type="submission" date="2021-01" db="EMBL/GenBank/DDBJ databases">
        <authorList>
            <person name="Corre E."/>
            <person name="Pelletier E."/>
            <person name="Niang G."/>
            <person name="Scheremetjew M."/>
            <person name="Finn R."/>
            <person name="Kale V."/>
            <person name="Holt S."/>
            <person name="Cochrane G."/>
            <person name="Meng A."/>
            <person name="Brown T."/>
            <person name="Cohen L."/>
        </authorList>
    </citation>
    <scope>NUCLEOTIDE SEQUENCE</scope>
    <source>
        <strain evidence="1">UIO037</strain>
    </source>
</reference>
<accession>A0A6T8DI35</accession>
<proteinExistence type="predicted"/>
<organism evidence="1">
    <name type="scientific">Prymnesium polylepis</name>
    <dbReference type="NCBI Taxonomy" id="72548"/>
    <lineage>
        <taxon>Eukaryota</taxon>
        <taxon>Haptista</taxon>
        <taxon>Haptophyta</taxon>
        <taxon>Prymnesiophyceae</taxon>
        <taxon>Prymnesiales</taxon>
        <taxon>Prymnesiaceae</taxon>
        <taxon>Prymnesium</taxon>
    </lineage>
</organism>
<evidence type="ECO:0000313" key="2">
    <source>
        <dbReference type="EMBL" id="CAE2274147.1"/>
    </source>
</evidence>